<proteinExistence type="inferred from homology"/>
<keyword evidence="9" id="KW-1185">Reference proteome</keyword>
<dbReference type="UniPathway" id="UPA00193"/>
<dbReference type="GO" id="GO:0004489">
    <property type="term" value="F:methylenetetrahydrofolate reductase [NAD(P)H] activity"/>
    <property type="evidence" value="ECO:0007669"/>
    <property type="project" value="InterPro"/>
</dbReference>
<evidence type="ECO:0000256" key="3">
    <source>
        <dbReference type="ARBA" id="ARBA00006743"/>
    </source>
</evidence>
<accession>A0A183ITV3</accession>
<dbReference type="AlphaFoldDB" id="A0A183ITV3"/>
<keyword evidence="5" id="KW-0274">FAD</keyword>
<reference evidence="10" key="1">
    <citation type="submission" date="2016-06" db="UniProtKB">
        <authorList>
            <consortium name="WormBaseParasite"/>
        </authorList>
    </citation>
    <scope>IDENTIFICATION</scope>
</reference>
<keyword evidence="4" id="KW-0285">Flavoprotein</keyword>
<evidence type="ECO:0000313" key="9">
    <source>
        <dbReference type="Proteomes" id="UP000270296"/>
    </source>
</evidence>
<dbReference type="PANTHER" id="PTHR45754:SF3">
    <property type="entry name" value="METHYLENETETRAHYDROFOLATE REDUCTASE (NADPH)"/>
    <property type="match status" value="1"/>
</dbReference>
<comment type="cofactor">
    <cofactor evidence="1">
        <name>FAD</name>
        <dbReference type="ChEBI" id="CHEBI:57692"/>
    </cofactor>
</comment>
<comment type="pathway">
    <text evidence="2 7">One-carbon metabolism; tetrahydrofolate interconversion.</text>
</comment>
<dbReference type="EMBL" id="UZAM01010278">
    <property type="protein sequence ID" value="VDP11682.1"/>
    <property type="molecule type" value="Genomic_DNA"/>
</dbReference>
<evidence type="ECO:0000256" key="7">
    <source>
        <dbReference type="RuleBase" id="RU004254"/>
    </source>
</evidence>
<sequence length="151" mass="17522">MTDLSGYGKYISPYMGETDWPVQCNGNDYVPLAERLRERIKSGVPFFSLEFFCPQTRAGLKNFPIEFRSLRIDCFSKADPLFVDITWSYKNNIDIYKETSTISLSEAVLNFCFTDVVLHLTSAPYTKAQMLLYLRLIRNPPLWSLWTLLEP</sequence>
<evidence type="ECO:0000256" key="1">
    <source>
        <dbReference type="ARBA" id="ARBA00001974"/>
    </source>
</evidence>
<dbReference type="Proteomes" id="UP000270296">
    <property type="component" value="Unassembled WGS sequence"/>
</dbReference>
<dbReference type="Pfam" id="PF02219">
    <property type="entry name" value="MTHFR"/>
    <property type="match status" value="1"/>
</dbReference>
<dbReference type="WBParaSite" id="SBAD_0000731601-mRNA-1">
    <property type="protein sequence ID" value="SBAD_0000731601-mRNA-1"/>
    <property type="gene ID" value="SBAD_0000731601"/>
</dbReference>
<evidence type="ECO:0000256" key="6">
    <source>
        <dbReference type="ARBA" id="ARBA00023002"/>
    </source>
</evidence>
<protein>
    <submittedName>
        <fullName evidence="10">Methylenetetrahydrofolate reductase [NAD(P)H]</fullName>
    </submittedName>
</protein>
<dbReference type="Gene3D" id="3.20.20.220">
    <property type="match status" value="1"/>
</dbReference>
<evidence type="ECO:0000256" key="2">
    <source>
        <dbReference type="ARBA" id="ARBA00004777"/>
    </source>
</evidence>
<gene>
    <name evidence="8" type="ORF">SBAD_LOCUS7050</name>
</gene>
<evidence type="ECO:0000256" key="4">
    <source>
        <dbReference type="ARBA" id="ARBA00022630"/>
    </source>
</evidence>
<dbReference type="SUPFAM" id="SSF51730">
    <property type="entry name" value="FAD-linked oxidoreductase"/>
    <property type="match status" value="1"/>
</dbReference>
<dbReference type="OrthoDB" id="16284at2759"/>
<evidence type="ECO:0000313" key="10">
    <source>
        <dbReference type="WBParaSite" id="SBAD_0000731601-mRNA-1"/>
    </source>
</evidence>
<dbReference type="GO" id="GO:0071949">
    <property type="term" value="F:FAD binding"/>
    <property type="evidence" value="ECO:0007669"/>
    <property type="project" value="TreeGrafter"/>
</dbReference>
<comment type="similarity">
    <text evidence="3">Belongs to the methylenetetrahydrofolate reductase family.</text>
</comment>
<organism evidence="10">
    <name type="scientific">Soboliphyme baturini</name>
    <dbReference type="NCBI Taxonomy" id="241478"/>
    <lineage>
        <taxon>Eukaryota</taxon>
        <taxon>Metazoa</taxon>
        <taxon>Ecdysozoa</taxon>
        <taxon>Nematoda</taxon>
        <taxon>Enoplea</taxon>
        <taxon>Dorylaimia</taxon>
        <taxon>Dioctophymatida</taxon>
        <taxon>Dioctophymatoidea</taxon>
        <taxon>Soboliphymatidae</taxon>
        <taxon>Soboliphyme</taxon>
    </lineage>
</organism>
<dbReference type="PANTHER" id="PTHR45754">
    <property type="entry name" value="METHYLENETETRAHYDROFOLATE REDUCTASE"/>
    <property type="match status" value="1"/>
</dbReference>
<evidence type="ECO:0000256" key="5">
    <source>
        <dbReference type="ARBA" id="ARBA00022827"/>
    </source>
</evidence>
<dbReference type="GO" id="GO:0009086">
    <property type="term" value="P:methionine biosynthetic process"/>
    <property type="evidence" value="ECO:0007669"/>
    <property type="project" value="TreeGrafter"/>
</dbReference>
<name>A0A183ITV3_9BILA</name>
<keyword evidence="6" id="KW-0560">Oxidoreductase</keyword>
<dbReference type="GO" id="GO:0005829">
    <property type="term" value="C:cytosol"/>
    <property type="evidence" value="ECO:0007669"/>
    <property type="project" value="TreeGrafter"/>
</dbReference>
<reference evidence="8 9" key="2">
    <citation type="submission" date="2018-11" db="EMBL/GenBank/DDBJ databases">
        <authorList>
            <consortium name="Pathogen Informatics"/>
        </authorList>
    </citation>
    <scope>NUCLEOTIDE SEQUENCE [LARGE SCALE GENOMIC DNA]</scope>
</reference>
<dbReference type="GO" id="GO:0035999">
    <property type="term" value="P:tetrahydrofolate interconversion"/>
    <property type="evidence" value="ECO:0007669"/>
    <property type="project" value="UniProtKB-UniPathway"/>
</dbReference>
<evidence type="ECO:0000313" key="8">
    <source>
        <dbReference type="EMBL" id="VDP11682.1"/>
    </source>
</evidence>
<dbReference type="InterPro" id="IPR029041">
    <property type="entry name" value="FAD-linked_oxidoreductase-like"/>
</dbReference>
<dbReference type="InterPro" id="IPR003171">
    <property type="entry name" value="Mehydrof_redctse-like"/>
</dbReference>